<feature type="transmembrane region" description="Helical" evidence="1">
    <location>
        <begin position="365"/>
        <end position="388"/>
    </location>
</feature>
<feature type="transmembrane region" description="Helical" evidence="1">
    <location>
        <begin position="604"/>
        <end position="624"/>
    </location>
</feature>
<feature type="transmembrane region" description="Helical" evidence="1">
    <location>
        <begin position="510"/>
        <end position="539"/>
    </location>
</feature>
<evidence type="ECO:0000313" key="3">
    <source>
        <dbReference type="Proteomes" id="UP001596380"/>
    </source>
</evidence>
<feature type="transmembrane region" description="Helical" evidence="1">
    <location>
        <begin position="630"/>
        <end position="646"/>
    </location>
</feature>
<protein>
    <submittedName>
        <fullName evidence="2">SCO7613 C-terminal domain-containing membrane protein</fullName>
    </submittedName>
</protein>
<keyword evidence="1" id="KW-0812">Transmembrane</keyword>
<proteinExistence type="predicted"/>
<feature type="transmembrane region" description="Helical" evidence="1">
    <location>
        <begin position="394"/>
        <end position="413"/>
    </location>
</feature>
<feature type="transmembrane region" description="Helical" evidence="1">
    <location>
        <begin position="458"/>
        <end position="476"/>
    </location>
</feature>
<accession>A0ABW2CRD9</accession>
<feature type="transmembrane region" description="Helical" evidence="1">
    <location>
        <begin position="28"/>
        <end position="48"/>
    </location>
</feature>
<keyword evidence="1" id="KW-0472">Membrane</keyword>
<reference evidence="3" key="1">
    <citation type="journal article" date="2019" name="Int. J. Syst. Evol. Microbiol.">
        <title>The Global Catalogue of Microorganisms (GCM) 10K type strain sequencing project: providing services to taxonomists for standard genome sequencing and annotation.</title>
        <authorList>
            <consortium name="The Broad Institute Genomics Platform"/>
            <consortium name="The Broad Institute Genome Sequencing Center for Infectious Disease"/>
            <person name="Wu L."/>
            <person name="Ma J."/>
        </authorList>
    </citation>
    <scope>NUCLEOTIDE SEQUENCE [LARGE SCALE GENOMIC DNA]</scope>
    <source>
        <strain evidence="3">JCM 3369</strain>
    </source>
</reference>
<dbReference type="NCBIfam" id="NF047321">
    <property type="entry name" value="SCO7613_CTERM"/>
    <property type="match status" value="1"/>
</dbReference>
<feature type="transmembrane region" description="Helical" evidence="1">
    <location>
        <begin position="170"/>
        <end position="190"/>
    </location>
</feature>
<evidence type="ECO:0000313" key="2">
    <source>
        <dbReference type="EMBL" id="MFC6883618.1"/>
    </source>
</evidence>
<dbReference type="InterPro" id="IPR058062">
    <property type="entry name" value="SCO7613_C"/>
</dbReference>
<dbReference type="EMBL" id="JBHSXS010000020">
    <property type="protein sequence ID" value="MFC6883618.1"/>
    <property type="molecule type" value="Genomic_DNA"/>
</dbReference>
<feature type="transmembrane region" description="Helical" evidence="1">
    <location>
        <begin position="60"/>
        <end position="78"/>
    </location>
</feature>
<feature type="transmembrane region" description="Helical" evidence="1">
    <location>
        <begin position="653"/>
        <end position="674"/>
    </location>
</feature>
<feature type="transmembrane region" description="Helical" evidence="1">
    <location>
        <begin position="573"/>
        <end position="592"/>
    </location>
</feature>
<feature type="transmembrane region" description="Helical" evidence="1">
    <location>
        <begin position="324"/>
        <end position="340"/>
    </location>
</feature>
<feature type="transmembrane region" description="Helical" evidence="1">
    <location>
        <begin position="202"/>
        <end position="220"/>
    </location>
</feature>
<evidence type="ECO:0000256" key="1">
    <source>
        <dbReference type="SAM" id="Phobius"/>
    </source>
</evidence>
<feature type="transmembrane region" description="Helical" evidence="1">
    <location>
        <begin position="90"/>
        <end position="106"/>
    </location>
</feature>
<feature type="transmembrane region" description="Helical" evidence="1">
    <location>
        <begin position="680"/>
        <end position="700"/>
    </location>
</feature>
<name>A0ABW2CRD9_9ACTN</name>
<dbReference type="Proteomes" id="UP001596380">
    <property type="component" value="Unassembled WGS sequence"/>
</dbReference>
<feature type="transmembrane region" description="Helical" evidence="1">
    <location>
        <begin position="127"/>
        <end position="150"/>
    </location>
</feature>
<gene>
    <name evidence="2" type="ORF">ACFQKB_27930</name>
</gene>
<dbReference type="RefSeq" id="WP_160821232.1">
    <property type="nucleotide sequence ID" value="NZ_JBHSXE010000001.1"/>
</dbReference>
<keyword evidence="3" id="KW-1185">Reference proteome</keyword>
<feature type="transmembrane region" description="Helical" evidence="1">
    <location>
        <begin position="240"/>
        <end position="265"/>
    </location>
</feature>
<feature type="transmembrane region" description="Helical" evidence="1">
    <location>
        <begin position="277"/>
        <end position="304"/>
    </location>
</feature>
<organism evidence="2 3">
    <name type="scientific">Actinomadura yumaensis</name>
    <dbReference type="NCBI Taxonomy" id="111807"/>
    <lineage>
        <taxon>Bacteria</taxon>
        <taxon>Bacillati</taxon>
        <taxon>Actinomycetota</taxon>
        <taxon>Actinomycetes</taxon>
        <taxon>Streptosporangiales</taxon>
        <taxon>Thermomonosporaceae</taxon>
        <taxon>Actinomadura</taxon>
    </lineage>
</organism>
<keyword evidence="1" id="KW-1133">Transmembrane helix</keyword>
<sequence length="718" mass="71834">MLLVLGGALLGVAALAFTVISWGSLGMGARALVLLSFTALALGAVWPLARRGLAATAETLAMLGLVLVVLEGYAAYAGDLFGLGSLDGRWYAVIAASVLTVGWGLYGRVAPLRLTGPQTVVLGQSPLPLAAFAVDVSASWMGMALVLLSAADLGVRRLAAGREGAVSVRAVAGLCGVSSGAAGIFLALAVSYRPDHGDSEASVAAVLLVAAAVAMGWAVLAERLVAAAAGLTFTAAVTVLLPYTWTAATGAAVAVTVMASALLLLPVPLRRPAAGGAATVLGVAVLWIAPDVVVAAFSPLQFVVDRWTAESERLFLTLPRWTDPSAPFVLGILAAALLLVRRRAAVPPVAASAVLSAIVVAQPPYAVTLALAVGLVAALAALTVWTVLDERVRAIAGGTAVAAGLWAAAASLLTRPATISVLAALTLIGVACVAATHAEARAGAGGGRRTAFGVLDGAVAATVVAFGGLVAASGLASGIGREWAAFGVLAAAGVGLLAAAWARSVAAETAAWAVAVAGVAMAAGNAAFLSVALAVAGVLAFADALRDGRRHAGLAGSALLLAAWWVRLGSADITVPEAYTAPITLALLAIGLARRSRRPELSSWAAYGPALASTLLPSVLAAWADPAGPRPVLLAVAALAVTLAGARARLQAPLLLGGATLLLVAVRALGPYAARVVLDLPGWFPIAFAGLVVLVVGATYERRLRDLRRLHAAVSRLG</sequence>
<comment type="caution">
    <text evidence="2">The sequence shown here is derived from an EMBL/GenBank/DDBJ whole genome shotgun (WGS) entry which is preliminary data.</text>
</comment>
<feature type="transmembrane region" description="Helical" evidence="1">
    <location>
        <begin position="483"/>
        <end position="504"/>
    </location>
</feature>
<feature type="transmembrane region" description="Helical" evidence="1">
    <location>
        <begin position="420"/>
        <end position="438"/>
    </location>
</feature>